<keyword evidence="7" id="KW-0240">DNA-directed RNA polymerase</keyword>
<dbReference type="FunFam" id="3.40.1340.10:FF:000001">
    <property type="entry name" value="DNA-directed RNA polymerases I, II, and III subunit RPABC1"/>
    <property type="match status" value="1"/>
</dbReference>
<dbReference type="GO" id="GO:0005665">
    <property type="term" value="C:RNA polymerase II, core complex"/>
    <property type="evidence" value="ECO:0000318"/>
    <property type="project" value="GO_Central"/>
</dbReference>
<evidence type="ECO:0000313" key="8">
    <source>
        <dbReference type="Proteomes" id="UP000054558"/>
    </source>
</evidence>
<protein>
    <submittedName>
        <fullName evidence="7">DNA-directed RNA polymerase subunit 5 family protein</fullName>
    </submittedName>
</protein>
<dbReference type="PANTHER" id="PTHR10535">
    <property type="entry name" value="DNA-DIRECTED RNA POLYMERASES I, II, AND III SUBUNIT RPABC1"/>
    <property type="match status" value="1"/>
</dbReference>
<dbReference type="GO" id="GO:0003899">
    <property type="term" value="F:DNA-directed RNA polymerase activity"/>
    <property type="evidence" value="ECO:0007669"/>
    <property type="project" value="InterPro"/>
</dbReference>
<comment type="subcellular location">
    <subcellularLocation>
        <location evidence="1">Nucleus</location>
    </subcellularLocation>
</comment>
<dbReference type="SUPFAM" id="SSF53036">
    <property type="entry name" value="Eukaryotic RPB5 N-terminal domain"/>
    <property type="match status" value="1"/>
</dbReference>
<dbReference type="GO" id="GO:0042797">
    <property type="term" value="P:tRNA transcription by RNA polymerase III"/>
    <property type="evidence" value="ECO:0000318"/>
    <property type="project" value="GO_Central"/>
</dbReference>
<evidence type="ECO:0000256" key="1">
    <source>
        <dbReference type="ARBA" id="ARBA00004123"/>
    </source>
</evidence>
<name>A0A0U9HP40_KLENI</name>
<dbReference type="Proteomes" id="UP000054558">
    <property type="component" value="Unassembled WGS sequence"/>
</dbReference>
<dbReference type="Pfam" id="PF03871">
    <property type="entry name" value="RNA_pol_Rpb5_N"/>
    <property type="match status" value="1"/>
</dbReference>
<dbReference type="AlphaFoldDB" id="A0A0U9HP40"/>
<dbReference type="STRING" id="105231.A0A0U9HP40"/>
<dbReference type="OrthoDB" id="248779at2759"/>
<gene>
    <name evidence="7" type="ORF">KFL_002560040</name>
</gene>
<evidence type="ECO:0000313" key="7">
    <source>
        <dbReference type="EMBL" id="GAQ85818.1"/>
    </source>
</evidence>
<organism evidence="7 8">
    <name type="scientific">Klebsormidium nitens</name>
    <name type="common">Green alga</name>
    <name type="synonym">Ulothrix nitens</name>
    <dbReference type="NCBI Taxonomy" id="105231"/>
    <lineage>
        <taxon>Eukaryota</taxon>
        <taxon>Viridiplantae</taxon>
        <taxon>Streptophyta</taxon>
        <taxon>Klebsormidiophyceae</taxon>
        <taxon>Klebsormidiales</taxon>
        <taxon>Klebsormidiaceae</taxon>
        <taxon>Klebsormidium</taxon>
    </lineage>
</organism>
<dbReference type="SUPFAM" id="SSF55287">
    <property type="entry name" value="RPB5-like RNA polymerase subunit"/>
    <property type="match status" value="1"/>
</dbReference>
<dbReference type="InterPro" id="IPR014381">
    <property type="entry name" value="Arch_Rpo5/euc_Rpb5"/>
</dbReference>
<proteinExistence type="inferred from homology"/>
<dbReference type="InterPro" id="IPR036710">
    <property type="entry name" value="RNA_pol_Rpb5_N_sf"/>
</dbReference>
<dbReference type="InterPro" id="IPR020608">
    <property type="entry name" value="RNA_pol_subH/Rpb5_CS"/>
</dbReference>
<comment type="similarity">
    <text evidence="4">Belongs to the archaeal Rpo5/eukaryotic RPB5 RNA polymerase subunit family.</text>
</comment>
<dbReference type="OMA" id="MINITKH"/>
<feature type="domain" description="RNA polymerase Rpb5 N-terminal" evidence="6">
    <location>
        <begin position="4"/>
        <end position="96"/>
    </location>
</feature>
<sequence length="194" mass="22454">MDDENATKLYRVRRTILEMLNDRGYNVLDEELSQTKEDFIEKVGDEPKKEDLMMSKRKLDSSEQIRVFFPDAKSDGRSSGNFNVGIKDMKEYVEKMKRDNIQRAIMVVAENLTPFAKACLGEIATKGYFIEVFQESELLVNISHHVIVPKHYVLSSEEKMALLKRYCVKETQPAYYAWKADVVELSRRSSGALR</sequence>
<evidence type="ECO:0000256" key="2">
    <source>
        <dbReference type="ARBA" id="ARBA00023163"/>
    </source>
</evidence>
<evidence type="ECO:0000256" key="4">
    <source>
        <dbReference type="ARBA" id="ARBA00025765"/>
    </source>
</evidence>
<dbReference type="GO" id="GO:0005736">
    <property type="term" value="C:RNA polymerase I complex"/>
    <property type="evidence" value="ECO:0000318"/>
    <property type="project" value="GO_Central"/>
</dbReference>
<dbReference type="GO" id="GO:0006366">
    <property type="term" value="P:transcription by RNA polymerase II"/>
    <property type="evidence" value="ECO:0000318"/>
    <property type="project" value="GO_Central"/>
</dbReference>
<dbReference type="GO" id="GO:0005666">
    <property type="term" value="C:RNA polymerase III complex"/>
    <property type="evidence" value="ECO:0000318"/>
    <property type="project" value="GO_Central"/>
</dbReference>
<dbReference type="PIRSF" id="PIRSF000747">
    <property type="entry name" value="RPB5"/>
    <property type="match status" value="1"/>
</dbReference>
<dbReference type="Gene3D" id="3.40.1340.10">
    <property type="entry name" value="RNA polymerase, Rpb5, N-terminal domain"/>
    <property type="match status" value="1"/>
</dbReference>
<dbReference type="InterPro" id="IPR005571">
    <property type="entry name" value="RNA_pol_Rpb5_N"/>
</dbReference>
<dbReference type="InterPro" id="IPR035913">
    <property type="entry name" value="RPB5-like_sf"/>
</dbReference>
<dbReference type="GO" id="GO:0003677">
    <property type="term" value="F:DNA binding"/>
    <property type="evidence" value="ECO:0007669"/>
    <property type="project" value="InterPro"/>
</dbReference>
<dbReference type="EMBL" id="DF237205">
    <property type="protein sequence ID" value="GAQ85818.1"/>
    <property type="molecule type" value="Genomic_DNA"/>
</dbReference>
<evidence type="ECO:0000256" key="3">
    <source>
        <dbReference type="ARBA" id="ARBA00023242"/>
    </source>
</evidence>
<dbReference type="InterPro" id="IPR000783">
    <property type="entry name" value="RNA_pol_subH/Rpb5_C"/>
</dbReference>
<evidence type="ECO:0000259" key="5">
    <source>
        <dbReference type="Pfam" id="PF01191"/>
    </source>
</evidence>
<keyword evidence="2" id="KW-0804">Transcription</keyword>
<evidence type="ECO:0000259" key="6">
    <source>
        <dbReference type="Pfam" id="PF03871"/>
    </source>
</evidence>
<dbReference type="Pfam" id="PF01191">
    <property type="entry name" value="RNA_pol_Rpb5_C"/>
    <property type="match status" value="1"/>
</dbReference>
<accession>A0A0U9HP40</accession>
<feature type="domain" description="RNA polymerase subunit H/Rpb5 C-terminal" evidence="5">
    <location>
        <begin position="140"/>
        <end position="172"/>
    </location>
</feature>
<dbReference type="GO" id="GO:0006362">
    <property type="term" value="P:transcription elongation by RNA polymerase I"/>
    <property type="evidence" value="ECO:0000318"/>
    <property type="project" value="GO_Central"/>
</dbReference>
<keyword evidence="8" id="KW-1185">Reference proteome</keyword>
<reference evidence="7 8" key="1">
    <citation type="journal article" date="2014" name="Nat. Commun.">
        <title>Klebsormidium flaccidum genome reveals primary factors for plant terrestrial adaptation.</title>
        <authorList>
            <person name="Hori K."/>
            <person name="Maruyama F."/>
            <person name="Fujisawa T."/>
            <person name="Togashi T."/>
            <person name="Yamamoto N."/>
            <person name="Seo M."/>
            <person name="Sato S."/>
            <person name="Yamada T."/>
            <person name="Mori H."/>
            <person name="Tajima N."/>
            <person name="Moriyama T."/>
            <person name="Ikeuchi M."/>
            <person name="Watanabe M."/>
            <person name="Wada H."/>
            <person name="Kobayashi K."/>
            <person name="Saito M."/>
            <person name="Masuda T."/>
            <person name="Sasaki-Sekimoto Y."/>
            <person name="Mashiguchi K."/>
            <person name="Awai K."/>
            <person name="Shimojima M."/>
            <person name="Masuda S."/>
            <person name="Iwai M."/>
            <person name="Nobusawa T."/>
            <person name="Narise T."/>
            <person name="Kondo S."/>
            <person name="Saito H."/>
            <person name="Sato R."/>
            <person name="Murakawa M."/>
            <person name="Ihara Y."/>
            <person name="Oshima-Yamada Y."/>
            <person name="Ohtaka K."/>
            <person name="Satoh M."/>
            <person name="Sonobe K."/>
            <person name="Ishii M."/>
            <person name="Ohtani R."/>
            <person name="Kanamori-Sato M."/>
            <person name="Honoki R."/>
            <person name="Miyazaki D."/>
            <person name="Mochizuki H."/>
            <person name="Umetsu J."/>
            <person name="Higashi K."/>
            <person name="Shibata D."/>
            <person name="Kamiya Y."/>
            <person name="Sato N."/>
            <person name="Nakamura Y."/>
            <person name="Tabata S."/>
            <person name="Ida S."/>
            <person name="Kurokawa K."/>
            <person name="Ohta H."/>
        </authorList>
    </citation>
    <scope>NUCLEOTIDE SEQUENCE [LARGE SCALE GENOMIC DNA]</scope>
    <source>
        <strain evidence="7 8">NIES-2285</strain>
    </source>
</reference>
<keyword evidence="3" id="KW-0539">Nucleus</keyword>
<dbReference type="PANTHER" id="PTHR10535:SF0">
    <property type="entry name" value="DNA-DIRECTED RNA POLYMERASES I, II, AND III SUBUNIT RPABC1"/>
    <property type="match status" value="1"/>
</dbReference>
<dbReference type="Gene3D" id="3.90.940.20">
    <property type="entry name" value="RPB5-like RNA polymerase subunit"/>
    <property type="match status" value="1"/>
</dbReference>
<dbReference type="PROSITE" id="PS01110">
    <property type="entry name" value="RNA_POL_H_23KD"/>
    <property type="match status" value="1"/>
</dbReference>